<comment type="similarity">
    <text evidence="4">Belongs to the 3-hydroxyacyl-CoA dehydrogenase family.</text>
</comment>
<evidence type="ECO:0000313" key="16">
    <source>
        <dbReference type="EMBL" id="TFC47098.1"/>
    </source>
</evidence>
<dbReference type="CDD" id="cd06558">
    <property type="entry name" value="crotonase-like"/>
    <property type="match status" value="1"/>
</dbReference>
<comment type="pathway">
    <text evidence="2">Lipid metabolism; butanoate metabolism.</text>
</comment>
<dbReference type="EMBL" id="SOFY01000047">
    <property type="protein sequence ID" value="TFC47098.1"/>
    <property type="molecule type" value="Genomic_DNA"/>
</dbReference>
<keyword evidence="17" id="KW-1185">Reference proteome</keyword>
<dbReference type="GO" id="GO:0004300">
    <property type="term" value="F:enoyl-CoA hydratase activity"/>
    <property type="evidence" value="ECO:0007669"/>
    <property type="project" value="TreeGrafter"/>
</dbReference>
<dbReference type="Gene3D" id="3.40.50.720">
    <property type="entry name" value="NAD(P)-binding Rossmann-like Domain"/>
    <property type="match status" value="1"/>
</dbReference>
<dbReference type="PANTHER" id="PTHR43612">
    <property type="entry name" value="TRIFUNCTIONAL ENZYME SUBUNIT ALPHA"/>
    <property type="match status" value="1"/>
</dbReference>
<dbReference type="Pfam" id="PF00378">
    <property type="entry name" value="ECH_1"/>
    <property type="match status" value="1"/>
</dbReference>
<comment type="similarity">
    <text evidence="3">In the central section; belongs to the 3-hydroxyacyl-CoA dehydrogenase family.</text>
</comment>
<gene>
    <name evidence="16" type="ORF">E3O49_08925</name>
</gene>
<evidence type="ECO:0000256" key="5">
    <source>
        <dbReference type="ARBA" id="ARBA00022832"/>
    </source>
</evidence>
<sequence length="729" mass="75322">MHNGLSTQVDVSNRTVGGRRFALVAFSPPPGALLSWTWDALTALRDAVDSLDAGQVDAVAFTGEGAIFGAGADLGPFRFATSRSDGERIAREGYSVLDRISRLGLPTFAFINGTALGGALELALRADYRTVARSARSIGLPEVRLGLVPGWGGLSSLSELIGVADAADIAVTRSLSGRHLAAGEALRRGLVDVVLGDEDFVTDSLAWAAEVLAGTETPAPTAAATAAASVARPGSRPASWDPADVRAAVARRIPGAIPAVDAALTLLTTWQAGTRTAAETRGSAAGTAGTAHAGPSTRTEQRLAGGGDPVAAETIAAFGTLLYSDECRASIYAFYALQAARKRSRHGGSGESAAAVGVVGGGRMATQLALVFAERLDVPVLITDLTPDRVSQAIDCIADQLERAVARGTMTDAQSARVSALISGTTDVADLSGCDIVIEAVFEDLTVKRDVWASIEAVVKPGALLLTNTSSLSIADQGAHLLHPERLVGFHFFNPVAVLPLVEIVRAPDTSQETVEAAFTLAGRLGKTAVLVADSSGFVVNRLITRWFSDALALIDAGADAQLVDTALVGDGFPMTPLALIRHIGPAVQLHILDTMEQGFADRFTVSPSLRRIVQLSLPSYVGPDGVLTPAAAAAVAEILPPVDARPVVPGSQADVRRHLLHGLADEAGRMLAEGTVQTAADIDACMILGANYPHHTGGLTPLLDRSGASMSAHGVLFHPAGVATVATR</sequence>
<dbReference type="SUPFAM" id="SSF52096">
    <property type="entry name" value="ClpP/crotonase"/>
    <property type="match status" value="1"/>
</dbReference>
<dbReference type="SUPFAM" id="SSF51735">
    <property type="entry name" value="NAD(P)-binding Rossmann-fold domains"/>
    <property type="match status" value="1"/>
</dbReference>
<keyword evidence="10" id="KW-0456">Lyase</keyword>
<evidence type="ECO:0000256" key="13">
    <source>
        <dbReference type="SAM" id="MobiDB-lite"/>
    </source>
</evidence>
<dbReference type="SUPFAM" id="SSF48179">
    <property type="entry name" value="6-phosphogluconate dehydrogenase C-terminal domain-like"/>
    <property type="match status" value="2"/>
</dbReference>
<dbReference type="FunFam" id="3.40.50.720:FF:000009">
    <property type="entry name" value="Fatty oxidation complex, alpha subunit"/>
    <property type="match status" value="1"/>
</dbReference>
<feature type="domain" description="3-hydroxyacyl-CoA dehydrogenase C-terminal" evidence="14">
    <location>
        <begin position="537"/>
        <end position="616"/>
    </location>
</feature>
<dbReference type="GO" id="GO:0070403">
    <property type="term" value="F:NAD+ binding"/>
    <property type="evidence" value="ECO:0007669"/>
    <property type="project" value="InterPro"/>
</dbReference>
<keyword evidence="9" id="KW-0443">Lipid metabolism</keyword>
<dbReference type="Gene3D" id="3.90.226.10">
    <property type="entry name" value="2-enoyl-CoA Hydratase, Chain A, domain 1"/>
    <property type="match status" value="1"/>
</dbReference>
<keyword evidence="8" id="KW-0520">NAD</keyword>
<feature type="compositionally biased region" description="Low complexity" evidence="13">
    <location>
        <begin position="278"/>
        <end position="294"/>
    </location>
</feature>
<evidence type="ECO:0000256" key="7">
    <source>
        <dbReference type="ARBA" id="ARBA00023002"/>
    </source>
</evidence>
<keyword evidence="5" id="KW-0276">Fatty acid metabolism</keyword>
<evidence type="ECO:0000259" key="14">
    <source>
        <dbReference type="Pfam" id="PF00725"/>
    </source>
</evidence>
<dbReference type="InterPro" id="IPR008927">
    <property type="entry name" value="6-PGluconate_DH-like_C_sf"/>
</dbReference>
<evidence type="ECO:0000256" key="8">
    <source>
        <dbReference type="ARBA" id="ARBA00023027"/>
    </source>
</evidence>
<evidence type="ECO:0000256" key="3">
    <source>
        <dbReference type="ARBA" id="ARBA00007005"/>
    </source>
</evidence>
<reference evidence="16 17" key="1">
    <citation type="submission" date="2019-03" db="EMBL/GenBank/DDBJ databases">
        <title>Genomics of glacier-inhabiting Cryobacterium strains.</title>
        <authorList>
            <person name="Liu Q."/>
            <person name="Xin Y.-H."/>
        </authorList>
    </citation>
    <scope>NUCLEOTIDE SEQUENCE [LARGE SCALE GENOMIC DNA]</scope>
    <source>
        <strain evidence="17">TMT1-22</strain>
    </source>
</reference>
<evidence type="ECO:0000256" key="2">
    <source>
        <dbReference type="ARBA" id="ARBA00005086"/>
    </source>
</evidence>
<keyword evidence="7" id="KW-0560">Oxidoreductase</keyword>
<dbReference type="InterPro" id="IPR006108">
    <property type="entry name" value="3HC_DH_C"/>
</dbReference>
<dbReference type="Gene3D" id="1.10.1040.10">
    <property type="entry name" value="N-(1-d-carboxylethyl)-l-norvaline Dehydrogenase, domain 2"/>
    <property type="match status" value="2"/>
</dbReference>
<evidence type="ECO:0000256" key="4">
    <source>
        <dbReference type="ARBA" id="ARBA00009463"/>
    </source>
</evidence>
<dbReference type="InterPro" id="IPR001753">
    <property type="entry name" value="Enoyl-CoA_hydra/iso"/>
</dbReference>
<feature type="region of interest" description="Disordered" evidence="13">
    <location>
        <begin position="278"/>
        <end position="305"/>
    </location>
</feature>
<dbReference type="Proteomes" id="UP000297403">
    <property type="component" value="Unassembled WGS sequence"/>
</dbReference>
<evidence type="ECO:0000256" key="1">
    <source>
        <dbReference type="ARBA" id="ARBA00005005"/>
    </source>
</evidence>
<dbReference type="PANTHER" id="PTHR43612:SF3">
    <property type="entry name" value="TRIFUNCTIONAL ENZYME SUBUNIT ALPHA, MITOCHONDRIAL"/>
    <property type="match status" value="1"/>
</dbReference>
<keyword evidence="11" id="KW-0511">Multifunctional enzyme</keyword>
<name>A0AAQ2C667_9MICO</name>
<evidence type="ECO:0000313" key="17">
    <source>
        <dbReference type="Proteomes" id="UP000297403"/>
    </source>
</evidence>
<dbReference type="InterPro" id="IPR006176">
    <property type="entry name" value="3-OHacyl-CoA_DH_NAD-bd"/>
</dbReference>
<comment type="catalytic activity">
    <reaction evidence="12">
        <text>a (3S)-3-hydroxyacyl-CoA + NAD(+) = a 3-oxoacyl-CoA + NADH + H(+)</text>
        <dbReference type="Rhea" id="RHEA:22432"/>
        <dbReference type="ChEBI" id="CHEBI:15378"/>
        <dbReference type="ChEBI" id="CHEBI:57318"/>
        <dbReference type="ChEBI" id="CHEBI:57540"/>
        <dbReference type="ChEBI" id="CHEBI:57945"/>
        <dbReference type="ChEBI" id="CHEBI:90726"/>
        <dbReference type="EC" id="1.1.1.35"/>
    </reaction>
</comment>
<dbReference type="Pfam" id="PF02737">
    <property type="entry name" value="3HCDH_N"/>
    <property type="match status" value="1"/>
</dbReference>
<accession>A0AAQ2C667</accession>
<dbReference type="GO" id="GO:0016509">
    <property type="term" value="F:long-chain (3S)-3-hydroxyacyl-CoA dehydrogenase (NAD+) activity"/>
    <property type="evidence" value="ECO:0007669"/>
    <property type="project" value="TreeGrafter"/>
</dbReference>
<comment type="pathway">
    <text evidence="1">Lipid metabolism; fatty acid beta-oxidation.</text>
</comment>
<dbReference type="InterPro" id="IPR013328">
    <property type="entry name" value="6PGD_dom2"/>
</dbReference>
<feature type="domain" description="3-hydroxyacyl-CoA dehydrogenase NAD binding" evidence="15">
    <location>
        <begin position="356"/>
        <end position="534"/>
    </location>
</feature>
<evidence type="ECO:0000256" key="11">
    <source>
        <dbReference type="ARBA" id="ARBA00023268"/>
    </source>
</evidence>
<comment type="caution">
    <text evidence="16">The sequence shown here is derived from an EMBL/GenBank/DDBJ whole genome shotgun (WGS) entry which is preliminary data.</text>
</comment>
<dbReference type="InterPro" id="IPR050136">
    <property type="entry name" value="FA_oxidation_alpha_subunit"/>
</dbReference>
<evidence type="ECO:0000259" key="15">
    <source>
        <dbReference type="Pfam" id="PF02737"/>
    </source>
</evidence>
<protein>
    <submittedName>
        <fullName evidence="16">3-hydroxyacyl-CoA dehydrogenase</fullName>
    </submittedName>
</protein>
<keyword evidence="6" id="KW-0442">Lipid degradation</keyword>
<organism evidence="16 17">
    <name type="scientific">Cryobacterium shii</name>
    <dbReference type="NCBI Taxonomy" id="1259235"/>
    <lineage>
        <taxon>Bacteria</taxon>
        <taxon>Bacillati</taxon>
        <taxon>Actinomycetota</taxon>
        <taxon>Actinomycetes</taxon>
        <taxon>Micrococcales</taxon>
        <taxon>Microbacteriaceae</taxon>
        <taxon>Cryobacterium</taxon>
    </lineage>
</organism>
<proteinExistence type="inferred from homology"/>
<dbReference type="InterPro" id="IPR029045">
    <property type="entry name" value="ClpP/crotonase-like_dom_sf"/>
</dbReference>
<dbReference type="AlphaFoldDB" id="A0AAQ2C667"/>
<dbReference type="GO" id="GO:0006635">
    <property type="term" value="P:fatty acid beta-oxidation"/>
    <property type="evidence" value="ECO:0007669"/>
    <property type="project" value="UniProtKB-ARBA"/>
</dbReference>
<evidence type="ECO:0000256" key="10">
    <source>
        <dbReference type="ARBA" id="ARBA00023239"/>
    </source>
</evidence>
<dbReference type="Pfam" id="PF00725">
    <property type="entry name" value="3HCDH"/>
    <property type="match status" value="1"/>
</dbReference>
<evidence type="ECO:0000256" key="12">
    <source>
        <dbReference type="ARBA" id="ARBA00049556"/>
    </source>
</evidence>
<dbReference type="InterPro" id="IPR036291">
    <property type="entry name" value="NAD(P)-bd_dom_sf"/>
</dbReference>
<evidence type="ECO:0000256" key="9">
    <source>
        <dbReference type="ARBA" id="ARBA00023098"/>
    </source>
</evidence>
<evidence type="ECO:0000256" key="6">
    <source>
        <dbReference type="ARBA" id="ARBA00022963"/>
    </source>
</evidence>
<dbReference type="RefSeq" id="WP_134366799.1">
    <property type="nucleotide sequence ID" value="NZ_SOFY01000047.1"/>
</dbReference>